<dbReference type="Pfam" id="PF01712">
    <property type="entry name" value="dNK"/>
    <property type="match status" value="1"/>
</dbReference>
<dbReference type="CDD" id="cd01673">
    <property type="entry name" value="dNK"/>
    <property type="match status" value="1"/>
</dbReference>
<dbReference type="EMBL" id="HG994586">
    <property type="protein sequence ID" value="CAF2998574.1"/>
    <property type="molecule type" value="Genomic_DNA"/>
</dbReference>
<evidence type="ECO:0000256" key="6">
    <source>
        <dbReference type="ARBA" id="ARBA00022989"/>
    </source>
</evidence>
<keyword evidence="3 13" id="KW-0808">Transferase</keyword>
<organism evidence="13 14">
    <name type="scientific">Lepeophtheirus salmonis</name>
    <name type="common">Salmon louse</name>
    <name type="synonym">Caligus salmonis</name>
    <dbReference type="NCBI Taxonomy" id="72036"/>
    <lineage>
        <taxon>Eukaryota</taxon>
        <taxon>Metazoa</taxon>
        <taxon>Ecdysozoa</taxon>
        <taxon>Arthropoda</taxon>
        <taxon>Crustacea</taxon>
        <taxon>Multicrustacea</taxon>
        <taxon>Hexanauplia</taxon>
        <taxon>Copepoda</taxon>
        <taxon>Siphonostomatoida</taxon>
        <taxon>Caligidae</taxon>
        <taxon>Lepeophtheirus</taxon>
    </lineage>
</organism>
<sequence>MKKPTLPTFVEEEAVEGKYRTLTFGDRTISFDAGLDRYDQESRQRPRRNPTENDTSDDQADDGIDPSLIGQLMNFDEEEEDEDEDDESEQSSDSVKSNKWQKTVAKDLLELSPRFLERRHSISLCMTPNRRKKLIFIHCFLRCNGGNLRTCELHLDEVAHIRSVLTKAELETLPMDNNIRSNVQRGKVCYVCLKNQIRSLLSRTKNVICVNKWSVLTATPRLGFQQIISNQRLNRLVPLLPILVKKYATLPKNNGRRISSVEARELERERLEGHLLNICTDCKDMVLQVIRASSNRHVKQESSYLFDKMYGAHWEYRDKRLDNWPLMFSIWPTLILCTLYLYFVYFWGKNFMKDKKSYEFKGLMNLYNLTQIYGSMYMFINFLKGGWLVDYNLLCQPVVYNSDPSSKAMLMNNQITFLHVFHHVSMPIYAWIEVRWLPVSLVETLLDTIANDSISGGSHQKLFSNICNVPSPTEIYPSQEYFTVYVEGPTGSGKSTFIEMFNERQDIHVVQEPVSSWMNVNGTDLFEMMYTDPKRWAGTFQLHASLTRIRSVVDPLPPKKKIRILERSIYSERYCFLEYLIKNQIMEKPETALMDKWFDFMVHKFEKKIKPDLIIYLRGDNEIFKNRILKRGRKEELPYIKGNIFNEIHLRHENWLFHRNSTFPVPAEVLILDANIDIDGFKEQAKFIENRFLPPYFDDEE</sequence>
<name>A0A7R8D1V9_LEPSM</name>
<feature type="transmembrane region" description="Helical" evidence="11">
    <location>
        <begin position="324"/>
        <end position="345"/>
    </location>
</feature>
<keyword evidence="9" id="KW-0275">Fatty acid biosynthesis</keyword>
<dbReference type="GO" id="GO:0005739">
    <property type="term" value="C:mitochondrion"/>
    <property type="evidence" value="ECO:0007669"/>
    <property type="project" value="TreeGrafter"/>
</dbReference>
<reference evidence="13" key="1">
    <citation type="submission" date="2021-02" db="EMBL/GenBank/DDBJ databases">
        <authorList>
            <person name="Bekaert M."/>
        </authorList>
    </citation>
    <scope>NUCLEOTIDE SEQUENCE</scope>
    <source>
        <strain evidence="13">IoA-00</strain>
    </source>
</reference>
<dbReference type="OrthoDB" id="10043757at2759"/>
<keyword evidence="6 11" id="KW-1133">Transmembrane helix</keyword>
<keyword evidence="5" id="KW-0276">Fatty acid metabolism</keyword>
<dbReference type="EC" id="2.7.1.145" evidence="13"/>
<evidence type="ECO:0000256" key="9">
    <source>
        <dbReference type="ARBA" id="ARBA00023160"/>
    </source>
</evidence>
<accession>A0A7R8D1V9</accession>
<keyword evidence="14" id="KW-1185">Reference proteome</keyword>
<dbReference type="Proteomes" id="UP000675881">
    <property type="component" value="Chromosome 7"/>
</dbReference>
<feature type="compositionally biased region" description="Acidic residues" evidence="10">
    <location>
        <begin position="54"/>
        <end position="64"/>
    </location>
</feature>
<dbReference type="InterPro" id="IPR031314">
    <property type="entry name" value="DNK_dom"/>
</dbReference>
<dbReference type="Pfam" id="PF01151">
    <property type="entry name" value="ELO"/>
    <property type="match status" value="1"/>
</dbReference>
<feature type="compositionally biased region" description="Acidic residues" evidence="10">
    <location>
        <begin position="75"/>
        <end position="90"/>
    </location>
</feature>
<feature type="region of interest" description="Disordered" evidence="10">
    <location>
        <begin position="33"/>
        <end position="98"/>
    </location>
</feature>
<evidence type="ECO:0000256" key="4">
    <source>
        <dbReference type="ARBA" id="ARBA00022692"/>
    </source>
</evidence>
<dbReference type="PANTHER" id="PTHR10513:SF24">
    <property type="entry name" value="THYMIDINE KINASE 2, MITOCHONDRIAL"/>
    <property type="match status" value="1"/>
</dbReference>
<dbReference type="GO" id="GO:0016020">
    <property type="term" value="C:membrane"/>
    <property type="evidence" value="ECO:0007669"/>
    <property type="project" value="UniProtKB-SubCell"/>
</dbReference>
<comment type="subcellular location">
    <subcellularLocation>
        <location evidence="1">Membrane</location>
        <topology evidence="1">Multi-pass membrane protein</topology>
    </subcellularLocation>
</comment>
<evidence type="ECO:0000256" key="3">
    <source>
        <dbReference type="ARBA" id="ARBA00022679"/>
    </source>
</evidence>
<feature type="compositionally biased region" description="Basic and acidic residues" evidence="10">
    <location>
        <begin position="34"/>
        <end position="44"/>
    </location>
</feature>
<keyword evidence="2" id="KW-0444">Lipid biosynthesis</keyword>
<gene>
    <name evidence="13" type="ORF">LSAA_13249</name>
</gene>
<keyword evidence="7" id="KW-0443">Lipid metabolism</keyword>
<dbReference type="SUPFAM" id="SSF52540">
    <property type="entry name" value="P-loop containing nucleoside triphosphate hydrolases"/>
    <property type="match status" value="1"/>
</dbReference>
<feature type="transmembrane region" description="Helical" evidence="11">
    <location>
        <begin position="366"/>
        <end position="389"/>
    </location>
</feature>
<keyword evidence="4 11" id="KW-0812">Transmembrane</keyword>
<evidence type="ECO:0000256" key="5">
    <source>
        <dbReference type="ARBA" id="ARBA00022832"/>
    </source>
</evidence>
<evidence type="ECO:0000256" key="10">
    <source>
        <dbReference type="SAM" id="MobiDB-lite"/>
    </source>
</evidence>
<protein>
    <submittedName>
        <fullName evidence="13">Dnk</fullName>
        <ecNumber evidence="13">2.7.1.145</ecNumber>
    </submittedName>
</protein>
<dbReference type="AlphaFoldDB" id="A0A7R8D1V9"/>
<dbReference type="Gene3D" id="3.40.50.300">
    <property type="entry name" value="P-loop containing nucleotide triphosphate hydrolases"/>
    <property type="match status" value="1"/>
</dbReference>
<dbReference type="InterPro" id="IPR027417">
    <property type="entry name" value="P-loop_NTPase"/>
</dbReference>
<dbReference type="InterPro" id="IPR002076">
    <property type="entry name" value="ELO_fam"/>
</dbReference>
<evidence type="ECO:0000313" key="13">
    <source>
        <dbReference type="EMBL" id="CAF2998574.1"/>
    </source>
</evidence>
<dbReference type="GO" id="GO:0006633">
    <property type="term" value="P:fatty acid biosynthetic process"/>
    <property type="evidence" value="ECO:0007669"/>
    <property type="project" value="UniProtKB-KW"/>
</dbReference>
<evidence type="ECO:0000259" key="12">
    <source>
        <dbReference type="Pfam" id="PF01712"/>
    </source>
</evidence>
<evidence type="ECO:0000256" key="11">
    <source>
        <dbReference type="SAM" id="Phobius"/>
    </source>
</evidence>
<evidence type="ECO:0000256" key="1">
    <source>
        <dbReference type="ARBA" id="ARBA00004141"/>
    </source>
</evidence>
<dbReference type="GO" id="GO:0009922">
    <property type="term" value="F:fatty acid elongase activity"/>
    <property type="evidence" value="ECO:0007669"/>
    <property type="project" value="InterPro"/>
</dbReference>
<evidence type="ECO:0000256" key="7">
    <source>
        <dbReference type="ARBA" id="ARBA00023098"/>
    </source>
</evidence>
<evidence type="ECO:0000256" key="2">
    <source>
        <dbReference type="ARBA" id="ARBA00022516"/>
    </source>
</evidence>
<evidence type="ECO:0000313" key="14">
    <source>
        <dbReference type="Proteomes" id="UP000675881"/>
    </source>
</evidence>
<keyword evidence="8 11" id="KW-0472">Membrane</keyword>
<evidence type="ECO:0000256" key="8">
    <source>
        <dbReference type="ARBA" id="ARBA00023136"/>
    </source>
</evidence>
<dbReference type="InterPro" id="IPR050566">
    <property type="entry name" value="Deoxyribonucleoside_kinase"/>
</dbReference>
<proteinExistence type="predicted"/>
<feature type="domain" description="Deoxynucleoside kinase" evidence="12">
    <location>
        <begin position="485"/>
        <end position="686"/>
    </location>
</feature>
<dbReference type="GO" id="GO:0019136">
    <property type="term" value="F:deoxynucleoside kinase activity"/>
    <property type="evidence" value="ECO:0007669"/>
    <property type="project" value="UniProtKB-EC"/>
</dbReference>
<dbReference type="PANTHER" id="PTHR10513">
    <property type="entry name" value="DEOXYNUCLEOSIDE KINASE"/>
    <property type="match status" value="1"/>
</dbReference>
<dbReference type="PROSITE" id="PS01188">
    <property type="entry name" value="ELO"/>
    <property type="match status" value="1"/>
</dbReference>
<dbReference type="InterPro" id="IPR030457">
    <property type="entry name" value="ELO_CS"/>
</dbReference>